<organism evidence="1 2">
    <name type="scientific">Acuticoccus mangrovi</name>
    <dbReference type="NCBI Taxonomy" id="2796142"/>
    <lineage>
        <taxon>Bacteria</taxon>
        <taxon>Pseudomonadati</taxon>
        <taxon>Pseudomonadota</taxon>
        <taxon>Alphaproteobacteria</taxon>
        <taxon>Hyphomicrobiales</taxon>
        <taxon>Amorphaceae</taxon>
        <taxon>Acuticoccus</taxon>
    </lineage>
</organism>
<dbReference type="RefSeq" id="WP_198880169.1">
    <property type="nucleotide sequence ID" value="NZ_JAEKJA010000001.1"/>
</dbReference>
<name>A0A934IL22_9HYPH</name>
<dbReference type="AlphaFoldDB" id="A0A934IL22"/>
<keyword evidence="2" id="KW-1185">Reference proteome</keyword>
<dbReference type="SUPFAM" id="SSF81901">
    <property type="entry name" value="HCP-like"/>
    <property type="match status" value="1"/>
</dbReference>
<sequence length="336" mass="35486">MQLVLLLLAALWQGPTGIADPGVAAARARFAAPIATAAEHCRRDGEAPRGTGGFAFGRADHQIAAYPATRWLACLAAVEVPQARPAAVRIAAIATNRPRTVAALAEAAGWCDGEACGVLRCGAIEHDGVRLACLRRLPGPASPERRDLIAAARVKRAADDYATLVAARATFADLVAGGYYPALANLALVEYRLTNLDEAYRFAEEGASYGLPTAKALAAYLKIEGFGGAWDLPGAARLAASALAAGSRDGSAVLALDVSYLFSPQHWRMVQEALVASRIHPGPVDGHFRESWRDALAVFAAGRGLPQGITLATLDALGLLEEVNSTMRQQRVIRRY</sequence>
<evidence type="ECO:0000313" key="1">
    <source>
        <dbReference type="EMBL" id="MBJ3774278.1"/>
    </source>
</evidence>
<protein>
    <submittedName>
        <fullName evidence="1">Uncharacterized protein</fullName>
    </submittedName>
</protein>
<comment type="caution">
    <text evidence="1">The sequence shown here is derived from an EMBL/GenBank/DDBJ whole genome shotgun (WGS) entry which is preliminary data.</text>
</comment>
<dbReference type="Proteomes" id="UP000609531">
    <property type="component" value="Unassembled WGS sequence"/>
</dbReference>
<accession>A0A934IL22</accession>
<evidence type="ECO:0000313" key="2">
    <source>
        <dbReference type="Proteomes" id="UP000609531"/>
    </source>
</evidence>
<gene>
    <name evidence="1" type="ORF">JCR33_01170</name>
</gene>
<dbReference type="EMBL" id="JAEKJA010000001">
    <property type="protein sequence ID" value="MBJ3774278.1"/>
    <property type="molecule type" value="Genomic_DNA"/>
</dbReference>
<reference evidence="1" key="1">
    <citation type="submission" date="2020-12" db="EMBL/GenBank/DDBJ databases">
        <title>Bacterial taxonomy.</title>
        <authorList>
            <person name="Pan X."/>
        </authorList>
    </citation>
    <scope>NUCLEOTIDE SEQUENCE</scope>
    <source>
        <strain evidence="1">B2012</strain>
    </source>
</reference>
<proteinExistence type="predicted"/>